<dbReference type="EMBL" id="CACRXK020000792">
    <property type="protein sequence ID" value="CAB3984836.1"/>
    <property type="molecule type" value="Genomic_DNA"/>
</dbReference>
<evidence type="ECO:0000313" key="6">
    <source>
        <dbReference type="Proteomes" id="UP001152795"/>
    </source>
</evidence>
<proteinExistence type="inferred from homology"/>
<dbReference type="PROSITE" id="PS50918">
    <property type="entry name" value="WWE"/>
    <property type="match status" value="1"/>
</dbReference>
<dbReference type="Pfam" id="PF00644">
    <property type="entry name" value="PARP"/>
    <property type="match status" value="1"/>
</dbReference>
<evidence type="ECO:0000256" key="1">
    <source>
        <dbReference type="ARBA" id="ARBA00004123"/>
    </source>
</evidence>
<evidence type="ECO:0000256" key="3">
    <source>
        <dbReference type="ARBA" id="ARBA00024347"/>
    </source>
</evidence>
<dbReference type="GO" id="GO:0005634">
    <property type="term" value="C:nucleus"/>
    <property type="evidence" value="ECO:0007669"/>
    <property type="project" value="UniProtKB-SubCell"/>
</dbReference>
<dbReference type="Gene3D" id="3.90.228.10">
    <property type="match status" value="1"/>
</dbReference>
<evidence type="ECO:0000256" key="2">
    <source>
        <dbReference type="ARBA" id="ARBA00023242"/>
    </source>
</evidence>
<evidence type="ECO:0000256" key="4">
    <source>
        <dbReference type="SAM" id="MobiDB-lite"/>
    </source>
</evidence>
<feature type="region of interest" description="Disordered" evidence="4">
    <location>
        <begin position="1"/>
        <end position="43"/>
    </location>
</feature>
<dbReference type="GO" id="GO:0003950">
    <property type="term" value="F:NAD+ poly-ADP-ribosyltransferase activity"/>
    <property type="evidence" value="ECO:0007669"/>
    <property type="project" value="InterPro"/>
</dbReference>
<dbReference type="GO" id="GO:0008270">
    <property type="term" value="F:zinc ion binding"/>
    <property type="evidence" value="ECO:0007669"/>
    <property type="project" value="InterPro"/>
</dbReference>
<dbReference type="OrthoDB" id="6133115at2759"/>
<dbReference type="Proteomes" id="UP001152795">
    <property type="component" value="Unassembled WGS sequence"/>
</dbReference>
<dbReference type="PROSITE" id="PS51059">
    <property type="entry name" value="PARP_CATALYTIC"/>
    <property type="match status" value="1"/>
</dbReference>
<sequence length="724" mass="80933">MNVEDMASLDILEDVQANTTESEERQPTSVTEQVANEQSQSASETEEIAKELLAIVCKNGGIIDVKDAISSLSQDGIEFVNEHGVYPLLQSSLSDVLKLEVEQNQGTLKVKADIELCKDYANAECSSLYYECRRLHVCPQFVKGNCASDGDGNQTCDLNHNFSNEHEQGILRKSKLDTLHEGSLLPLLRNIIFGVSEGILSNVEVCSHYNSVPGCPTGVSCLNFHLCTAFSKGECANRADDCTKSHDVLEEKSRLTKGFKILEQRVKATRIINFQNLLNVARTAALTRAGPPSIDEICSFHLKGNCRYGRLCKKYWSNLPYVWQITVTLEDDSEKWIHFPLLYSQMIEWDYCDVSKDTSFDINFGGGPGALLRVCFDEMVAKTRTDDHSVNIRRLSTASWVKASPGDRFGTKWTWYWRNDQEQWVPYDRANLPVSNTAQNSSSNEILEEHYLSGAESFTLSCNGQSYNIDLKNFQQTNTATGKSRKIRRRPTKFIGTSDAATILRRRDCQPSPASPSRPVLPTSSNATLPQGWTAMSAGQDVVMVTLQPGSAQYNHAQTEFKKTLSGKTIRKIERVQNIDLWESYSRKLSKLSRKLGRPVEVRELFHGTNENAVKAICQQGFDWRVNGPHGTACGKGSYFAVNASYSDGYSSVSPTTGHKMMFLNKVIVGLYVVGNSNTVRPPARDPNKPYELYHSCVDNTANPVMFVVFENDQSYPEFVISYS</sequence>
<dbReference type="SUPFAM" id="SSF56399">
    <property type="entry name" value="ADP-ribosylation"/>
    <property type="match status" value="1"/>
</dbReference>
<dbReference type="InterPro" id="IPR004170">
    <property type="entry name" value="WWE_dom"/>
</dbReference>
<dbReference type="AlphaFoldDB" id="A0A6S7G8S0"/>
<dbReference type="InterPro" id="IPR018123">
    <property type="entry name" value="WWE-dom_subgr"/>
</dbReference>
<dbReference type="InterPro" id="IPR000571">
    <property type="entry name" value="Znf_CCCH"/>
</dbReference>
<name>A0A6S7G8S0_PARCT</name>
<comment type="similarity">
    <text evidence="3">Belongs to the ARTD/PARP family.</text>
</comment>
<organism evidence="5 6">
    <name type="scientific">Paramuricea clavata</name>
    <name type="common">Red gorgonian</name>
    <name type="synonym">Violescent sea-whip</name>
    <dbReference type="NCBI Taxonomy" id="317549"/>
    <lineage>
        <taxon>Eukaryota</taxon>
        <taxon>Metazoa</taxon>
        <taxon>Cnidaria</taxon>
        <taxon>Anthozoa</taxon>
        <taxon>Octocorallia</taxon>
        <taxon>Malacalcyonacea</taxon>
        <taxon>Plexauridae</taxon>
        <taxon>Paramuricea</taxon>
    </lineage>
</organism>
<comment type="caution">
    <text evidence="5">The sequence shown here is derived from an EMBL/GenBank/DDBJ whole genome shotgun (WGS) entry which is preliminary data.</text>
</comment>
<protein>
    <submittedName>
        <fullName evidence="5">Poly [ADP-ribose] polymerase 12-like</fullName>
    </submittedName>
</protein>
<feature type="compositionally biased region" description="Polar residues" evidence="4">
    <location>
        <begin position="27"/>
        <end position="43"/>
    </location>
</feature>
<dbReference type="Gene3D" id="3.30.720.50">
    <property type="match status" value="1"/>
</dbReference>
<accession>A0A6S7G8S0</accession>
<comment type="subcellular location">
    <subcellularLocation>
        <location evidence="1">Nucleus</location>
    </subcellularLocation>
</comment>
<dbReference type="SMART" id="SM00678">
    <property type="entry name" value="WWE"/>
    <property type="match status" value="1"/>
</dbReference>
<dbReference type="Pfam" id="PF02825">
    <property type="entry name" value="WWE"/>
    <property type="match status" value="1"/>
</dbReference>
<dbReference type="GO" id="GO:1990404">
    <property type="term" value="F:NAD+-protein mono-ADP-ribosyltransferase activity"/>
    <property type="evidence" value="ECO:0007669"/>
    <property type="project" value="TreeGrafter"/>
</dbReference>
<dbReference type="CDD" id="cd01439">
    <property type="entry name" value="TCCD_inducible_PARP_like"/>
    <property type="match status" value="1"/>
</dbReference>
<dbReference type="InterPro" id="IPR012317">
    <property type="entry name" value="Poly(ADP-ribose)pol_cat_dom"/>
</dbReference>
<keyword evidence="2" id="KW-0539">Nucleus</keyword>
<dbReference type="PANTHER" id="PTHR45740">
    <property type="entry name" value="POLY [ADP-RIBOSE] POLYMERASE"/>
    <property type="match status" value="1"/>
</dbReference>
<evidence type="ECO:0000313" key="5">
    <source>
        <dbReference type="EMBL" id="CAB3984836.1"/>
    </source>
</evidence>
<dbReference type="PANTHER" id="PTHR45740:SF2">
    <property type="entry name" value="POLY [ADP-RIBOSE] POLYMERASE"/>
    <property type="match status" value="1"/>
</dbReference>
<keyword evidence="6" id="KW-1185">Reference proteome</keyword>
<dbReference type="PROSITE" id="PS50103">
    <property type="entry name" value="ZF_C3H1"/>
    <property type="match status" value="1"/>
</dbReference>
<gene>
    <name evidence="5" type="ORF">PACLA_8A055472</name>
</gene>
<dbReference type="InterPro" id="IPR037197">
    <property type="entry name" value="WWE_dom_sf"/>
</dbReference>
<dbReference type="InterPro" id="IPR051712">
    <property type="entry name" value="ARTD-AVP"/>
</dbReference>
<dbReference type="SUPFAM" id="SSF117839">
    <property type="entry name" value="WWE domain"/>
    <property type="match status" value="1"/>
</dbReference>
<reference evidence="5" key="1">
    <citation type="submission" date="2020-04" db="EMBL/GenBank/DDBJ databases">
        <authorList>
            <person name="Alioto T."/>
            <person name="Alioto T."/>
            <person name="Gomez Garrido J."/>
        </authorList>
    </citation>
    <scope>NUCLEOTIDE SEQUENCE</scope>
    <source>
        <strain evidence="5">A484AB</strain>
    </source>
</reference>